<sequence>MKFKKIGYFDQKSFTPEADTFFLVTDNWNDQGYYTYFHLIYCGSDLVKNKIGTLRIAFKGQTEGDYTDIKIAQVFNKLEDNFYSLGTDEEYYLNLKKLDPSIQLEILDNLNDIANKKSLLDEVKSEGAFLKAFLRDTSILNIEQKFRKIINDEIILTDFNFQFDIIASNKNYPVTLNFDVLKDSMPPTNIHTIIGRNGVGKTHILNSMIEAITSNSDEVFFSEKVTDYLGEVESIKIDYTFFSQLISVSFSAFDPFIPPKDGSINVYGTKYHYIGLKNYFPDDALDKPKSKTPKELTTEFYSSFSFILKTNLKRNIWNDSIKTLCSDPNFAEMELHKLNNESKEAICKKFERMSSGHKIVLLTVTKLVERLEEKSLVILDEPECHLHPPLLSAFVRALSNILRNRNAVAIIATHSPVVVQEVPKTCVTKLTRHGAVMVGKKPKCETFGENIGILTNEIFGLEVKESGFLKFLKDLVDEGLTYEDIVSKFHNQLGTEAKGLLRVLIMERNQ</sequence>
<name>A0A240E661_9GAMM</name>
<accession>A0A240E661</accession>
<evidence type="ECO:0000313" key="2">
    <source>
        <dbReference type="EMBL" id="SNX43365.1"/>
    </source>
</evidence>
<dbReference type="GO" id="GO:0005524">
    <property type="term" value="F:ATP binding"/>
    <property type="evidence" value="ECO:0007669"/>
    <property type="project" value="InterPro"/>
</dbReference>
<dbReference type="EMBL" id="OANT01000001">
    <property type="protein sequence ID" value="SNX43365.1"/>
    <property type="molecule type" value="Genomic_DNA"/>
</dbReference>
<dbReference type="PANTHER" id="PTHR43581">
    <property type="entry name" value="ATP/GTP PHOSPHATASE"/>
    <property type="match status" value="1"/>
</dbReference>
<dbReference type="PANTHER" id="PTHR43581:SF4">
    <property type="entry name" value="ATP_GTP PHOSPHATASE"/>
    <property type="match status" value="1"/>
</dbReference>
<reference evidence="3" key="1">
    <citation type="submission" date="2016-09" db="EMBL/GenBank/DDBJ databases">
        <authorList>
            <person name="Varghese N."/>
            <person name="Submissions S."/>
        </authorList>
    </citation>
    <scope>NUCLEOTIDE SEQUENCE [LARGE SCALE GENOMIC DNA]</scope>
    <source>
        <strain evidence="3">ANC 4466</strain>
    </source>
</reference>
<dbReference type="AlphaFoldDB" id="A0A240E661"/>
<dbReference type="RefSeq" id="WP_097077664.1">
    <property type="nucleotide sequence ID" value="NZ_BAABHT010000020.1"/>
</dbReference>
<protein>
    <submittedName>
        <fullName evidence="2">AAA domain-containing protein, putative AbiEii toxin, Type IV TA system</fullName>
    </submittedName>
</protein>
<keyword evidence="3" id="KW-1185">Reference proteome</keyword>
<organism evidence="2 3">
    <name type="scientific">Acinetobacter puyangensis</name>
    <dbReference type="NCBI Taxonomy" id="1096779"/>
    <lineage>
        <taxon>Bacteria</taxon>
        <taxon>Pseudomonadati</taxon>
        <taxon>Pseudomonadota</taxon>
        <taxon>Gammaproteobacteria</taxon>
        <taxon>Moraxellales</taxon>
        <taxon>Moraxellaceae</taxon>
        <taxon>Acinetobacter</taxon>
    </lineage>
</organism>
<dbReference type="InterPro" id="IPR051396">
    <property type="entry name" value="Bact_Antivir_Def_Nuclease"/>
</dbReference>
<dbReference type="Proteomes" id="UP000219042">
    <property type="component" value="Unassembled WGS sequence"/>
</dbReference>
<evidence type="ECO:0000313" key="3">
    <source>
        <dbReference type="Proteomes" id="UP000219042"/>
    </source>
</evidence>
<feature type="domain" description="ATPase AAA-type core" evidence="1">
    <location>
        <begin position="350"/>
        <end position="419"/>
    </location>
</feature>
<dbReference type="InterPro" id="IPR003959">
    <property type="entry name" value="ATPase_AAA_core"/>
</dbReference>
<proteinExistence type="predicted"/>
<dbReference type="GO" id="GO:0016887">
    <property type="term" value="F:ATP hydrolysis activity"/>
    <property type="evidence" value="ECO:0007669"/>
    <property type="project" value="InterPro"/>
</dbReference>
<dbReference type="OrthoDB" id="9815944at2"/>
<dbReference type="SUPFAM" id="SSF52540">
    <property type="entry name" value="P-loop containing nucleoside triphosphate hydrolases"/>
    <property type="match status" value="1"/>
</dbReference>
<evidence type="ECO:0000259" key="1">
    <source>
        <dbReference type="Pfam" id="PF13304"/>
    </source>
</evidence>
<dbReference type="Gene3D" id="3.40.50.300">
    <property type="entry name" value="P-loop containing nucleotide triphosphate hydrolases"/>
    <property type="match status" value="1"/>
</dbReference>
<dbReference type="Pfam" id="PF13304">
    <property type="entry name" value="AAA_21"/>
    <property type="match status" value="1"/>
</dbReference>
<gene>
    <name evidence="2" type="ORF">SAMN05421731_101401</name>
</gene>
<dbReference type="InterPro" id="IPR027417">
    <property type="entry name" value="P-loop_NTPase"/>
</dbReference>